<keyword evidence="3" id="KW-1185">Reference proteome</keyword>
<dbReference type="PANTHER" id="PTHR30296:SF0">
    <property type="entry name" value="LACTATE UTILIZATION PROTEIN A"/>
    <property type="match status" value="1"/>
</dbReference>
<organism evidence="2 3">
    <name type="scientific">Novispirillum itersonii</name>
    <name type="common">Aquaspirillum itersonii</name>
    <dbReference type="NCBI Taxonomy" id="189"/>
    <lineage>
        <taxon>Bacteria</taxon>
        <taxon>Pseudomonadati</taxon>
        <taxon>Pseudomonadota</taxon>
        <taxon>Alphaproteobacteria</taxon>
        <taxon>Rhodospirillales</taxon>
        <taxon>Novispirillaceae</taxon>
        <taxon>Novispirillum</taxon>
    </lineage>
</organism>
<dbReference type="PANTHER" id="PTHR30296">
    <property type="entry name" value="UNCHARACTERIZED PROTEIN YKGE"/>
    <property type="match status" value="1"/>
</dbReference>
<gene>
    <name evidence="2" type="ORF">FHS48_003432</name>
</gene>
<evidence type="ECO:0000313" key="2">
    <source>
        <dbReference type="EMBL" id="MBB6211986.1"/>
    </source>
</evidence>
<dbReference type="GO" id="GO:0005829">
    <property type="term" value="C:cytosol"/>
    <property type="evidence" value="ECO:0007669"/>
    <property type="project" value="TreeGrafter"/>
</dbReference>
<feature type="domain" description="Cysteine-rich" evidence="1">
    <location>
        <begin position="24"/>
        <end position="104"/>
    </location>
</feature>
<dbReference type="Proteomes" id="UP000544872">
    <property type="component" value="Unassembled WGS sequence"/>
</dbReference>
<dbReference type="RefSeq" id="WP_184265234.1">
    <property type="nucleotide sequence ID" value="NZ_JACIIX010000015.1"/>
</dbReference>
<dbReference type="EMBL" id="JACIIX010000015">
    <property type="protein sequence ID" value="MBB6211986.1"/>
    <property type="molecule type" value="Genomic_DNA"/>
</dbReference>
<evidence type="ECO:0000259" key="1">
    <source>
        <dbReference type="Pfam" id="PF02754"/>
    </source>
</evidence>
<feature type="domain" description="Cysteine-rich" evidence="1">
    <location>
        <begin position="151"/>
        <end position="235"/>
    </location>
</feature>
<accession>A0A7W9ZIA3</accession>
<proteinExistence type="predicted"/>
<dbReference type="Pfam" id="PF02754">
    <property type="entry name" value="CCG"/>
    <property type="match status" value="2"/>
</dbReference>
<sequence length="260" mass="27760">MTSGSLPAATVPRPLPAGPVTEVYLFGTCLVDLFTPSAGVSTVRLLQREGVRVIFPQGQSCCGQPAYNSGHPEEARAVARAQIPLFSKDIPIVIPSGSCGGMIRQHWPHLFAGQPEEAAACAIAARIWELSEFLLHVLKVSLEDHGAPETVTWHSSCHAMREMGLTDEPKRLLGQLKNVTVAPLQRERECCGFGGTFAVRHADVSAAMVADKCADIESTGAATVLGGDCGCLMNISGALDQKRSAVGSQHLADYLWERTQ</sequence>
<protein>
    <submittedName>
        <fullName evidence="2">L-lactate dehydrogenase complex protein LldE</fullName>
    </submittedName>
</protein>
<dbReference type="GO" id="GO:0016491">
    <property type="term" value="F:oxidoreductase activity"/>
    <property type="evidence" value="ECO:0007669"/>
    <property type="project" value="UniProtKB-ARBA"/>
</dbReference>
<name>A0A7W9ZIA3_NOVIT</name>
<comment type="caution">
    <text evidence="2">The sequence shown here is derived from an EMBL/GenBank/DDBJ whole genome shotgun (WGS) entry which is preliminary data.</text>
</comment>
<dbReference type="InterPro" id="IPR004017">
    <property type="entry name" value="Cys_rich_dom"/>
</dbReference>
<evidence type="ECO:0000313" key="3">
    <source>
        <dbReference type="Proteomes" id="UP000544872"/>
    </source>
</evidence>
<reference evidence="2 3" key="1">
    <citation type="submission" date="2020-08" db="EMBL/GenBank/DDBJ databases">
        <title>Genomic Encyclopedia of Type Strains, Phase IV (KMG-IV): sequencing the most valuable type-strain genomes for metagenomic binning, comparative biology and taxonomic classification.</title>
        <authorList>
            <person name="Goeker M."/>
        </authorList>
    </citation>
    <scope>NUCLEOTIDE SEQUENCE [LARGE SCALE GENOMIC DNA]</scope>
    <source>
        <strain evidence="2 3">DSM 11590</strain>
    </source>
</reference>
<dbReference type="AlphaFoldDB" id="A0A7W9ZIA3"/>